<feature type="domain" description="CEP63/Deup1 CEP152 binding coiled coil" evidence="11">
    <location>
        <begin position="554"/>
        <end position="588"/>
    </location>
</feature>
<evidence type="ECO:0000256" key="4">
    <source>
        <dbReference type="ARBA" id="ARBA00022490"/>
    </source>
</evidence>
<gene>
    <name evidence="13" type="primary">CCDC67</name>
</gene>
<dbReference type="InterPro" id="IPR057656">
    <property type="entry name" value="CEP63/Deup1_CC"/>
</dbReference>
<sequence>MEKKLAGLQEQIMARSVPCDAELQELMHQIDIMVNNRKREWEKNMQALEVRMTIRDQELTNTQRKLDQKGQEVGLLKQKLDSLQKNKHEMAQNYDTQLQGLKAQEFKAKSKEWDKQETLYQNHLVSLDAQRKLLSEKCSLFQKQAQNCQSQICCQKPNQKEDGPCSQCKMEHLGVQQNVFTEPTERNEFFMEKLKSTVSEIVVSRNRLQEENLKLQQEVKTYQRKCQNFEARLTEMKNELQSRDDLLNMVELECQQLQKEVAKMEDYKNKEGNHVKLQSAYAQCIKELETKKVEMHVLEQQCENQQKELNQIRDHLYQEAQSHRSEVERMRTEISDLTEELHQKEITIATITEKAALLERQLQMKLEIKEKTLGKQQMIDLYEKEHKANSDPAQTLVHEDESLCDELIQLPEDTEASFLVNSAAYFRRDCAKHTAIKMREKEERPVQNEREGTPQSATYEAFGGCRTQILAWQGQGDIVGIESPANLPPPKPCRDREPTADGRSRSPPERYPAYYCSYLPERNQSDTSLGHLRVIEESQMPSPETSFPATAMEKFLQEEEKRARDFEKVLNVHIEELQRQSEDTLKKYAGLKQSWQR</sequence>
<dbReference type="PANTHER" id="PTHR18875">
    <property type="entry name" value="SARCOMA ANTIGEN NY-SAR-24/CYTOSKELETAL PROTEIN SOJO"/>
    <property type="match status" value="1"/>
</dbReference>
<organism evidence="12 13">
    <name type="scientific">Gekko japonicus</name>
    <name type="common">Schlegel's Japanese gecko</name>
    <dbReference type="NCBI Taxonomy" id="146911"/>
    <lineage>
        <taxon>Eukaryota</taxon>
        <taxon>Metazoa</taxon>
        <taxon>Chordata</taxon>
        <taxon>Craniata</taxon>
        <taxon>Vertebrata</taxon>
        <taxon>Euteleostomi</taxon>
        <taxon>Lepidosauria</taxon>
        <taxon>Squamata</taxon>
        <taxon>Bifurcata</taxon>
        <taxon>Gekkota</taxon>
        <taxon>Gekkonidae</taxon>
        <taxon>Gekkoninae</taxon>
        <taxon>Gekko</taxon>
    </lineage>
</organism>
<keyword evidence="12" id="KW-1185">Reference proteome</keyword>
<evidence type="ECO:0000259" key="11">
    <source>
        <dbReference type="Pfam" id="PF25771"/>
    </source>
</evidence>
<evidence type="ECO:0000256" key="8">
    <source>
        <dbReference type="SAM" id="Coils"/>
    </source>
</evidence>
<comment type="similarity">
    <text evidence="2">Belongs to the CEP63 family.</text>
</comment>
<name>A0ABM1KDC8_GEKJA</name>
<feature type="coiled-coil region" evidence="8">
    <location>
        <begin position="66"/>
        <end position="93"/>
    </location>
</feature>
<evidence type="ECO:0000256" key="1">
    <source>
        <dbReference type="ARBA" id="ARBA00004496"/>
    </source>
</evidence>
<feature type="coiled-coil region" evidence="8">
    <location>
        <begin position="191"/>
        <end position="361"/>
    </location>
</feature>
<feature type="domain" description="CEP63/Deup1 N-terminal" evidence="10">
    <location>
        <begin position="18"/>
        <end position="104"/>
    </location>
</feature>
<feature type="coiled-coil region" evidence="8">
    <location>
        <begin position="556"/>
        <end position="594"/>
    </location>
</feature>
<dbReference type="InterPro" id="IPR031470">
    <property type="entry name" value="CEP63/Deup1_N"/>
</dbReference>
<proteinExistence type="inferred from homology"/>
<evidence type="ECO:0000256" key="6">
    <source>
        <dbReference type="ARBA" id="ARBA00023054"/>
    </source>
</evidence>
<keyword evidence="5" id="KW-0970">Cilium biogenesis/degradation</keyword>
<evidence type="ECO:0000313" key="12">
    <source>
        <dbReference type="Proteomes" id="UP000694871"/>
    </source>
</evidence>
<keyword evidence="4" id="KW-0963">Cytoplasm</keyword>
<evidence type="ECO:0000256" key="5">
    <source>
        <dbReference type="ARBA" id="ARBA00022794"/>
    </source>
</evidence>
<evidence type="ECO:0000256" key="7">
    <source>
        <dbReference type="ARBA" id="ARBA00030704"/>
    </source>
</evidence>
<evidence type="ECO:0000313" key="13">
    <source>
        <dbReference type="RefSeq" id="XP_015271715.1"/>
    </source>
</evidence>
<keyword evidence="6 8" id="KW-0175">Coiled coil</keyword>
<evidence type="ECO:0000256" key="9">
    <source>
        <dbReference type="SAM" id="MobiDB-lite"/>
    </source>
</evidence>
<feature type="compositionally biased region" description="Basic and acidic residues" evidence="9">
    <location>
        <begin position="492"/>
        <end position="508"/>
    </location>
</feature>
<dbReference type="GeneID" id="107114661"/>
<evidence type="ECO:0000256" key="3">
    <source>
        <dbReference type="ARBA" id="ARBA00019105"/>
    </source>
</evidence>
<dbReference type="RefSeq" id="XP_015271715.1">
    <property type="nucleotide sequence ID" value="XM_015416229.1"/>
</dbReference>
<accession>A0ABM1KDC8</accession>
<protein>
    <recommendedName>
        <fullName evidence="3">Deuterosome assembly protein 1</fullName>
    </recommendedName>
    <alternativeName>
        <fullName evidence="7">Coiled-coil domain-containing protein 67</fullName>
    </alternativeName>
</protein>
<dbReference type="Pfam" id="PF17045">
    <property type="entry name" value="CEP63"/>
    <property type="match status" value="1"/>
</dbReference>
<dbReference type="PANTHER" id="PTHR18875:SF5">
    <property type="entry name" value="DEUTEROSOME ASSEMBLY PROTEIN 1"/>
    <property type="match status" value="1"/>
</dbReference>
<dbReference type="Pfam" id="PF25771">
    <property type="entry name" value="CC_CEP152-bind"/>
    <property type="match status" value="1"/>
</dbReference>
<comment type="subcellular location">
    <subcellularLocation>
        <location evidence="1">Cytoplasm</location>
    </subcellularLocation>
</comment>
<dbReference type="Proteomes" id="UP000694871">
    <property type="component" value="Unplaced"/>
</dbReference>
<evidence type="ECO:0000259" key="10">
    <source>
        <dbReference type="Pfam" id="PF17045"/>
    </source>
</evidence>
<evidence type="ECO:0000256" key="2">
    <source>
        <dbReference type="ARBA" id="ARBA00007181"/>
    </source>
</evidence>
<feature type="region of interest" description="Disordered" evidence="9">
    <location>
        <begin position="480"/>
        <end position="509"/>
    </location>
</feature>
<reference evidence="13" key="1">
    <citation type="submission" date="2025-08" db="UniProtKB">
        <authorList>
            <consortium name="RefSeq"/>
        </authorList>
    </citation>
    <scope>IDENTIFICATION</scope>
</reference>